<organism evidence="1 2">
    <name type="scientific">Dreissena polymorpha</name>
    <name type="common">Zebra mussel</name>
    <name type="synonym">Mytilus polymorpha</name>
    <dbReference type="NCBI Taxonomy" id="45954"/>
    <lineage>
        <taxon>Eukaryota</taxon>
        <taxon>Metazoa</taxon>
        <taxon>Spiralia</taxon>
        <taxon>Lophotrochozoa</taxon>
        <taxon>Mollusca</taxon>
        <taxon>Bivalvia</taxon>
        <taxon>Autobranchia</taxon>
        <taxon>Heteroconchia</taxon>
        <taxon>Euheterodonta</taxon>
        <taxon>Imparidentia</taxon>
        <taxon>Neoheterodontei</taxon>
        <taxon>Myida</taxon>
        <taxon>Dreissenoidea</taxon>
        <taxon>Dreissenidae</taxon>
        <taxon>Dreissena</taxon>
    </lineage>
</organism>
<dbReference type="AlphaFoldDB" id="A0A9D4K776"/>
<dbReference type="PANTHER" id="PTHR11412:SF171">
    <property type="entry name" value="PREGNANCY ZONE PROTEIN-LIKE PROTEIN"/>
    <property type="match status" value="1"/>
</dbReference>
<reference evidence="1" key="2">
    <citation type="submission" date="2020-11" db="EMBL/GenBank/DDBJ databases">
        <authorList>
            <person name="McCartney M.A."/>
            <person name="Auch B."/>
            <person name="Kono T."/>
            <person name="Mallez S."/>
            <person name="Becker A."/>
            <person name="Gohl D.M."/>
            <person name="Silverstein K.A.T."/>
            <person name="Koren S."/>
            <person name="Bechman K.B."/>
            <person name="Herman A."/>
            <person name="Abrahante J.E."/>
            <person name="Garbe J."/>
        </authorList>
    </citation>
    <scope>NUCLEOTIDE SEQUENCE</scope>
    <source>
        <strain evidence="1">Duluth1</strain>
        <tissue evidence="1">Whole animal</tissue>
    </source>
</reference>
<keyword evidence="2" id="KW-1185">Reference proteome</keyword>
<proteinExistence type="predicted"/>
<dbReference type="PANTHER" id="PTHR11412">
    <property type="entry name" value="MACROGLOBULIN / COMPLEMENT"/>
    <property type="match status" value="1"/>
</dbReference>
<dbReference type="EMBL" id="JAIWYP010000004">
    <property type="protein sequence ID" value="KAH3834395.1"/>
    <property type="molecule type" value="Genomic_DNA"/>
</dbReference>
<comment type="caution">
    <text evidence="1">The sequence shown here is derived from an EMBL/GenBank/DDBJ whole genome shotgun (WGS) entry which is preliminary data.</text>
</comment>
<reference evidence="1" key="1">
    <citation type="journal article" date="2019" name="bioRxiv">
        <title>The Genome of the Zebra Mussel, Dreissena polymorpha: A Resource for Invasive Species Research.</title>
        <authorList>
            <person name="McCartney M.A."/>
            <person name="Auch B."/>
            <person name="Kono T."/>
            <person name="Mallez S."/>
            <person name="Zhang Y."/>
            <person name="Obille A."/>
            <person name="Becker A."/>
            <person name="Abrahante J.E."/>
            <person name="Garbe J."/>
            <person name="Badalamenti J.P."/>
            <person name="Herman A."/>
            <person name="Mangelson H."/>
            <person name="Liachko I."/>
            <person name="Sullivan S."/>
            <person name="Sone E.D."/>
            <person name="Koren S."/>
            <person name="Silverstein K.A.T."/>
            <person name="Beckman K.B."/>
            <person name="Gohl D.M."/>
        </authorList>
    </citation>
    <scope>NUCLEOTIDE SEQUENCE</scope>
    <source>
        <strain evidence="1">Duluth1</strain>
        <tissue evidence="1">Whole animal</tissue>
    </source>
</reference>
<evidence type="ECO:0000313" key="1">
    <source>
        <dbReference type="EMBL" id="KAH3834395.1"/>
    </source>
</evidence>
<name>A0A9D4K776_DREPO</name>
<evidence type="ECO:0000313" key="2">
    <source>
        <dbReference type="Proteomes" id="UP000828390"/>
    </source>
</evidence>
<dbReference type="Gene3D" id="2.60.40.1930">
    <property type="match status" value="1"/>
</dbReference>
<dbReference type="Proteomes" id="UP000828390">
    <property type="component" value="Unassembled WGS sequence"/>
</dbReference>
<sequence>MASQASPGIERRVEVDIAFVANSGSMINHTLTSTLDESNGVLDAPSEAGTYDAIASVTLISAGDNVSVIFPLTSTKDAKTTVSVNKIDLITLIQTDKPIYKPGQTVKFRVLTIDYKLKAAVFAIAFVTGSNTTNSLSGRPVKGDMKMKLCYKARGYGWDYGWYSSSHRKERPCATVITKKEGPGLSMNPLLLTLEDDSDGYFKPGFPYKGRVKMTSDDWKNEYYWGKNFTSDTTGVLEEDIGDYYIDYFLAEELYPPLPPLPVEHIVKTVDDIDTDSKEDKIVAEKYVPLGNGEEIQVLEEAIVPDSAQLLESIEQTDSDKMLNLNVEGAPSSTCFIGMLDKSVTLLGENNQITPEKFPMLPGPGEDKEYCKKFFNEADESKDDGMFEA</sequence>
<dbReference type="InterPro" id="IPR050473">
    <property type="entry name" value="A2M/Complement_sys"/>
</dbReference>
<protein>
    <submittedName>
        <fullName evidence="1">Uncharacterized protein</fullName>
    </submittedName>
</protein>
<accession>A0A9D4K776</accession>
<gene>
    <name evidence="1" type="ORF">DPMN_107719</name>
</gene>